<dbReference type="Proteomes" id="UP000031866">
    <property type="component" value="Chromosome"/>
</dbReference>
<evidence type="ECO:0008006" key="8">
    <source>
        <dbReference type="Google" id="ProtNLM"/>
    </source>
</evidence>
<evidence type="ECO:0000256" key="2">
    <source>
        <dbReference type="ARBA" id="ARBA00022692"/>
    </source>
</evidence>
<feature type="transmembrane region" description="Helical" evidence="5">
    <location>
        <begin position="157"/>
        <end position="176"/>
    </location>
</feature>
<evidence type="ECO:0000256" key="4">
    <source>
        <dbReference type="ARBA" id="ARBA00023136"/>
    </source>
</evidence>
<dbReference type="EMBL" id="CP010086">
    <property type="protein sequence ID" value="AJG98551.1"/>
    <property type="molecule type" value="Genomic_DNA"/>
</dbReference>
<name>A0A0B5QJX5_CLOBE</name>
<dbReference type="RefSeq" id="WP_041895824.1">
    <property type="nucleotide sequence ID" value="NZ_CP010086.2"/>
</dbReference>
<feature type="transmembrane region" description="Helical" evidence="5">
    <location>
        <begin position="38"/>
        <end position="61"/>
    </location>
</feature>
<feature type="transmembrane region" description="Helical" evidence="5">
    <location>
        <begin position="67"/>
        <end position="86"/>
    </location>
</feature>
<reference evidence="7" key="1">
    <citation type="submission" date="2014-12" db="EMBL/GenBank/DDBJ databases">
        <title>Genome sequence of Clostridium beijerinckii strain 59B.</title>
        <authorList>
            <person name="Little G.T."/>
            <person name="Minton N.P."/>
        </authorList>
    </citation>
    <scope>NUCLEOTIDE SEQUENCE [LARGE SCALE GENOMIC DNA]</scope>
    <source>
        <strain evidence="7">59B</strain>
    </source>
</reference>
<proteinExistence type="predicted"/>
<evidence type="ECO:0000313" key="7">
    <source>
        <dbReference type="Proteomes" id="UP000031866"/>
    </source>
</evidence>
<keyword evidence="1" id="KW-1003">Cell membrane</keyword>
<evidence type="ECO:0000313" key="6">
    <source>
        <dbReference type="EMBL" id="AJG98551.1"/>
    </source>
</evidence>
<keyword evidence="4 5" id="KW-0472">Membrane</keyword>
<evidence type="ECO:0000256" key="1">
    <source>
        <dbReference type="ARBA" id="ARBA00022475"/>
    </source>
</evidence>
<dbReference type="KEGG" id="cbei:LF65_01953"/>
<feature type="transmembrane region" description="Helical" evidence="5">
    <location>
        <begin position="188"/>
        <end position="206"/>
    </location>
</feature>
<dbReference type="InterPro" id="IPR003810">
    <property type="entry name" value="Mntp/YtaF"/>
</dbReference>
<gene>
    <name evidence="6" type="ORF">LF65_01953</name>
</gene>
<evidence type="ECO:0000256" key="3">
    <source>
        <dbReference type="ARBA" id="ARBA00022989"/>
    </source>
</evidence>
<accession>A0A0B5QJX5</accession>
<dbReference type="OrthoDB" id="1679205at2"/>
<protein>
    <recommendedName>
        <fullName evidence="8">Manganese efflux pump MntP</fullName>
    </recommendedName>
</protein>
<dbReference type="AlphaFoldDB" id="A0A0B5QJX5"/>
<organism evidence="6 7">
    <name type="scientific">Clostridium beijerinckii</name>
    <name type="common">Clostridium MP</name>
    <dbReference type="NCBI Taxonomy" id="1520"/>
    <lineage>
        <taxon>Bacteria</taxon>
        <taxon>Bacillati</taxon>
        <taxon>Bacillota</taxon>
        <taxon>Clostridia</taxon>
        <taxon>Eubacteriales</taxon>
        <taxon>Clostridiaceae</taxon>
        <taxon>Clostridium</taxon>
    </lineage>
</organism>
<evidence type="ECO:0000256" key="5">
    <source>
        <dbReference type="SAM" id="Phobius"/>
    </source>
</evidence>
<sequence>MIFISPLLLAISTNIVTLSVFLSYGIKKIHLSKSNTILLAIVTSVSTFASMYIGKLILSLIDPKISNIFGAILLSYIGISFIIEYIRLEKKRLGYDTSFYYESSFKYKNILDNPYILNLNKSHNISLKECLALSAAISLNNIYTNFAASITGVNLSISVFLNFIISILFVYIGYFNRDINLSNLLIKYSNCISGSALIAFGIYEIFV</sequence>
<keyword evidence="2 5" id="KW-0812">Transmembrane</keyword>
<keyword evidence="3 5" id="KW-1133">Transmembrane helix</keyword>
<dbReference type="PANTHER" id="PTHR35529:SF2">
    <property type="entry name" value="SPORULATION PROTEIN YTAF-RELATED"/>
    <property type="match status" value="1"/>
</dbReference>
<dbReference type="PANTHER" id="PTHR35529">
    <property type="entry name" value="MANGANESE EFFLUX PUMP MNTP-RELATED"/>
    <property type="match status" value="1"/>
</dbReference>
<feature type="transmembrane region" description="Helical" evidence="5">
    <location>
        <begin position="6"/>
        <end position="26"/>
    </location>
</feature>
<dbReference type="STRING" id="1520.LF65_01953"/>